<reference evidence="6 7" key="1">
    <citation type="submission" date="2024-05" db="EMBL/GenBank/DDBJ databases">
        <title>A draft genome resource for the thread blight pathogen Marasmius tenuissimus strain MS-2.</title>
        <authorList>
            <person name="Yulfo-Soto G.E."/>
            <person name="Baruah I.K."/>
            <person name="Amoako-Attah I."/>
            <person name="Bukari Y."/>
            <person name="Meinhardt L.W."/>
            <person name="Bailey B.A."/>
            <person name="Cohen S.P."/>
        </authorList>
    </citation>
    <scope>NUCLEOTIDE SEQUENCE [LARGE SCALE GENOMIC DNA]</scope>
    <source>
        <strain evidence="6 7">MS-2</strain>
    </source>
</reference>
<dbReference type="PANTHER" id="PTHR46010">
    <property type="entry name" value="PROTEIN IWS1 HOMOLOG"/>
    <property type="match status" value="1"/>
</dbReference>
<accession>A0ABR2ZXP4</accession>
<dbReference type="Proteomes" id="UP001437256">
    <property type="component" value="Unassembled WGS sequence"/>
</dbReference>
<comment type="function">
    <text evidence="1">Transcription factor involved in RNA polymerase II transcription regulation. May function in both SPT15/TBP post-recruitment and recruitment steps of transcription.</text>
</comment>
<comment type="similarity">
    <text evidence="2">Belongs to the IWS1 family.</text>
</comment>
<gene>
    <name evidence="6" type="primary">IWS1</name>
    <name evidence="6" type="ORF">AAF712_007887</name>
</gene>
<evidence type="ECO:0000256" key="3">
    <source>
        <dbReference type="PROSITE-ProRule" id="PRU00649"/>
    </source>
</evidence>
<feature type="region of interest" description="Disordered" evidence="4">
    <location>
        <begin position="1"/>
        <end position="109"/>
    </location>
</feature>
<dbReference type="EMBL" id="JBBXMP010000052">
    <property type="protein sequence ID" value="KAL0065052.1"/>
    <property type="molecule type" value="Genomic_DNA"/>
</dbReference>
<comment type="caution">
    <text evidence="6">The sequence shown here is derived from an EMBL/GenBank/DDBJ whole genome shotgun (WGS) entry which is preliminary data.</text>
</comment>
<feature type="compositionally biased region" description="Basic and acidic residues" evidence="4">
    <location>
        <begin position="22"/>
        <end position="37"/>
    </location>
</feature>
<evidence type="ECO:0000256" key="4">
    <source>
        <dbReference type="SAM" id="MobiDB-lite"/>
    </source>
</evidence>
<evidence type="ECO:0000313" key="6">
    <source>
        <dbReference type="EMBL" id="KAL0065052.1"/>
    </source>
</evidence>
<feature type="compositionally biased region" description="Basic residues" evidence="4">
    <location>
        <begin position="394"/>
        <end position="404"/>
    </location>
</feature>
<feature type="compositionally biased region" description="Low complexity" evidence="4">
    <location>
        <begin position="128"/>
        <end position="137"/>
    </location>
</feature>
<evidence type="ECO:0000256" key="1">
    <source>
        <dbReference type="ARBA" id="ARBA00037349"/>
    </source>
</evidence>
<dbReference type="Pfam" id="PF08711">
    <property type="entry name" value="Med26"/>
    <property type="match status" value="1"/>
</dbReference>
<organism evidence="6 7">
    <name type="scientific">Marasmius tenuissimus</name>
    <dbReference type="NCBI Taxonomy" id="585030"/>
    <lineage>
        <taxon>Eukaryota</taxon>
        <taxon>Fungi</taxon>
        <taxon>Dikarya</taxon>
        <taxon>Basidiomycota</taxon>
        <taxon>Agaricomycotina</taxon>
        <taxon>Agaricomycetes</taxon>
        <taxon>Agaricomycetidae</taxon>
        <taxon>Agaricales</taxon>
        <taxon>Marasmiineae</taxon>
        <taxon>Marasmiaceae</taxon>
        <taxon>Marasmius</taxon>
    </lineage>
</organism>
<feature type="region of interest" description="Disordered" evidence="4">
    <location>
        <begin position="126"/>
        <end position="147"/>
    </location>
</feature>
<keyword evidence="7" id="KW-1185">Reference proteome</keyword>
<dbReference type="PANTHER" id="PTHR46010:SF1">
    <property type="entry name" value="PROTEIN IWS1 HOMOLOG"/>
    <property type="match status" value="1"/>
</dbReference>
<evidence type="ECO:0000256" key="2">
    <source>
        <dbReference type="ARBA" id="ARBA00037992"/>
    </source>
</evidence>
<keyword evidence="3" id="KW-0539">Nucleus</keyword>
<sequence>MPDNDKLARDIFGGSDSELSSDEERAEGRPRSREASTRPRGPRSLTPSDGEESGDDDYAERDGRGPGAGKAVKKKKKKVRLADGGERREKKRKRASKKEQYQDIDLSTLPPEQATKILVKQKIDAALKSGRSRPSASRSKRKKNDEQILDSFADDEVARLRESMNAAAEEDIRIRSEWAQNGGDKAPAISKLKMLNEVVEVLRKTALAQSIIDNNLLDAVKRWLEPLPDRSLPALNIQRELFALLKKMDFIDSSALKESGLGPLVLFYTKCKRVQPDVRRIAEDLVSTWSRPIVKSSASYRDRVIPYANAAMDIDEPSGSQIAPSQKLGLNAIMARAKEEEKNRVRKNTVAIPQSTLGTYTTAPKPNAGLVRGNNHSVDEDVQRRRKNAERLRMLTRKVKTGTS</sequence>
<comment type="subcellular location">
    <subcellularLocation>
        <location evidence="3">Nucleus</location>
    </subcellularLocation>
</comment>
<dbReference type="InterPro" id="IPR017923">
    <property type="entry name" value="TFIIS_N"/>
</dbReference>
<dbReference type="PROSITE" id="PS51319">
    <property type="entry name" value="TFIIS_N"/>
    <property type="match status" value="1"/>
</dbReference>
<protein>
    <submittedName>
        <fullName evidence="6">Transcription factor iws1</fullName>
    </submittedName>
</protein>
<feature type="domain" description="TFIIS N-terminal" evidence="5">
    <location>
        <begin position="218"/>
        <end position="296"/>
    </location>
</feature>
<dbReference type="InterPro" id="IPR051037">
    <property type="entry name" value="RNAPII_TF_IWS1"/>
</dbReference>
<evidence type="ECO:0000313" key="7">
    <source>
        <dbReference type="Proteomes" id="UP001437256"/>
    </source>
</evidence>
<dbReference type="Gene3D" id="1.20.930.10">
    <property type="entry name" value="Conserved domain common to transcription factors TFIIS, elongin A, CRSP70"/>
    <property type="match status" value="1"/>
</dbReference>
<feature type="compositionally biased region" description="Acidic residues" evidence="4">
    <location>
        <begin position="49"/>
        <end position="59"/>
    </location>
</feature>
<feature type="region of interest" description="Disordered" evidence="4">
    <location>
        <begin position="357"/>
        <end position="404"/>
    </location>
</feature>
<name>A0ABR2ZXP4_9AGAR</name>
<proteinExistence type="inferred from homology"/>
<evidence type="ECO:0000259" key="5">
    <source>
        <dbReference type="PROSITE" id="PS51319"/>
    </source>
</evidence>
<feature type="compositionally biased region" description="Basic and acidic residues" evidence="4">
    <location>
        <begin position="377"/>
        <end position="393"/>
    </location>
</feature>
<dbReference type="InterPro" id="IPR035441">
    <property type="entry name" value="TFIIS/LEDGF_dom_sf"/>
</dbReference>